<proteinExistence type="predicted"/>
<dbReference type="PANTHER" id="PTHR33840">
    <property type="match status" value="1"/>
</dbReference>
<organism evidence="2 3">
    <name type="scientific">Penicillium cinerascens</name>
    <dbReference type="NCBI Taxonomy" id="70096"/>
    <lineage>
        <taxon>Eukaryota</taxon>
        <taxon>Fungi</taxon>
        <taxon>Dikarya</taxon>
        <taxon>Ascomycota</taxon>
        <taxon>Pezizomycotina</taxon>
        <taxon>Eurotiomycetes</taxon>
        <taxon>Eurotiomycetidae</taxon>
        <taxon>Eurotiales</taxon>
        <taxon>Aspergillaceae</taxon>
        <taxon>Penicillium</taxon>
    </lineage>
</organism>
<accession>A0A9W9JF88</accession>
<dbReference type="GeneID" id="83182708"/>
<dbReference type="InterPro" id="IPR029058">
    <property type="entry name" value="AB_hydrolase_fold"/>
</dbReference>
<dbReference type="EMBL" id="JAPQKR010000015">
    <property type="protein sequence ID" value="KAJ5194907.1"/>
    <property type="molecule type" value="Genomic_DNA"/>
</dbReference>
<protein>
    <recommendedName>
        <fullName evidence="1">T6SS Phospholipase effector Tle1-like catalytic domain-containing protein</fullName>
    </recommendedName>
</protein>
<dbReference type="Proteomes" id="UP001150904">
    <property type="component" value="Unassembled WGS sequence"/>
</dbReference>
<dbReference type="OrthoDB" id="3057168at2759"/>
<feature type="domain" description="T6SS Phospholipase effector Tle1-like catalytic" evidence="1">
    <location>
        <begin position="6"/>
        <end position="298"/>
    </location>
</feature>
<dbReference type="GO" id="GO:0017000">
    <property type="term" value="P:antibiotic biosynthetic process"/>
    <property type="evidence" value="ECO:0007669"/>
    <property type="project" value="UniProtKB-ARBA"/>
</dbReference>
<dbReference type="GO" id="GO:0072330">
    <property type="term" value="P:monocarboxylic acid biosynthetic process"/>
    <property type="evidence" value="ECO:0007669"/>
    <property type="project" value="UniProtKB-ARBA"/>
</dbReference>
<dbReference type="Pfam" id="PF09994">
    <property type="entry name" value="T6SS_Tle1-like_cat"/>
    <property type="match status" value="1"/>
</dbReference>
<dbReference type="AlphaFoldDB" id="A0A9W9JF88"/>
<gene>
    <name evidence="2" type="ORF">N7498_008345</name>
</gene>
<dbReference type="SUPFAM" id="SSF53474">
    <property type="entry name" value="alpha/beta-Hydrolases"/>
    <property type="match status" value="1"/>
</dbReference>
<dbReference type="PANTHER" id="PTHR33840:SF1">
    <property type="entry name" value="TLE1 PHOSPHOLIPASE DOMAIN-CONTAINING PROTEIN"/>
    <property type="match status" value="1"/>
</dbReference>
<dbReference type="Gene3D" id="3.40.50.1820">
    <property type="entry name" value="alpha/beta hydrolase"/>
    <property type="match status" value="1"/>
</dbReference>
<reference evidence="2" key="1">
    <citation type="submission" date="2022-12" db="EMBL/GenBank/DDBJ databases">
        <authorList>
            <person name="Petersen C."/>
        </authorList>
    </citation>
    <scope>NUCLEOTIDE SEQUENCE</scope>
    <source>
        <strain evidence="2">IBT 15544</strain>
    </source>
</reference>
<reference evidence="2" key="2">
    <citation type="journal article" date="2023" name="IMA Fungus">
        <title>Comparative genomic study of the Penicillium genus elucidates a diverse pangenome and 15 lateral gene transfer events.</title>
        <authorList>
            <person name="Petersen C."/>
            <person name="Sorensen T."/>
            <person name="Nielsen M.R."/>
            <person name="Sondergaard T.E."/>
            <person name="Sorensen J.L."/>
            <person name="Fitzpatrick D.A."/>
            <person name="Frisvad J.C."/>
            <person name="Nielsen K.L."/>
        </authorList>
    </citation>
    <scope>NUCLEOTIDE SEQUENCE</scope>
    <source>
        <strain evidence="2">IBT 15544</strain>
    </source>
</reference>
<evidence type="ECO:0000259" key="1">
    <source>
        <dbReference type="Pfam" id="PF09994"/>
    </source>
</evidence>
<comment type="caution">
    <text evidence="2">The sequence shown here is derived from an EMBL/GenBank/DDBJ whole genome shotgun (WGS) entry which is preliminary data.</text>
</comment>
<keyword evidence="3" id="KW-1185">Reference proteome</keyword>
<dbReference type="RefSeq" id="XP_058305395.1">
    <property type="nucleotide sequence ID" value="XM_058455407.1"/>
</dbReference>
<sequence length="517" mass="59101">MLTPGKRLILCLDGTWVNSDQGYNRPTLDQPNATLQVPTNVTRVYRALKKRDSAGWIQVMYYHPGVGTSGGIVDALAGGIFGAGVPEDIREAYNFAATNYEPGDEIILLGFSRGSFTARSVAGLITEIGLLTSKGMEYLYPIFKDSENFRNPDYKDKFPTVPFSHKPQSRKEYKRRLEEEGFTRVYDPDGYPITVRCVAVWETVGSLGLSIVPLNQKFTMLIVNRFYDTSLSNGIEYAFQALALDEDRPSFAPAVWERPPQVRTDLRQVWFCGAHSNVGGGLPDQELANITMAWMMDQLTSIGVAFEEDTIDKIFVQSVRYYYNYHQEARPASENSKRKRLTKWAIPSIYYAHRPVRPWGLGEIIDPVTGIYHLAGRMTRTPGMYHYTDPDTGLPTSEFLENTNERIHRSVRIRLSLEGLGYDDKELYKCRALLKKGPWQLKRMRVVSRRHVEDSYGDEETVEEDQDRWGWVYNGPKEDEPPETLMMEEPLGPFEDQLLRFSKGRAFYKSLLAESQR</sequence>
<dbReference type="InterPro" id="IPR018712">
    <property type="entry name" value="Tle1-like_cat"/>
</dbReference>
<evidence type="ECO:0000313" key="3">
    <source>
        <dbReference type="Proteomes" id="UP001150904"/>
    </source>
</evidence>
<evidence type="ECO:0000313" key="2">
    <source>
        <dbReference type="EMBL" id="KAJ5194907.1"/>
    </source>
</evidence>
<name>A0A9W9JF88_9EURO</name>